<evidence type="ECO:0000313" key="8">
    <source>
        <dbReference type="EMBL" id="KTC77055.1"/>
    </source>
</evidence>
<dbReference type="GO" id="GO:0006189">
    <property type="term" value="P:'de novo' IMP biosynthetic process"/>
    <property type="evidence" value="ECO:0007669"/>
    <property type="project" value="InterPro"/>
</dbReference>
<dbReference type="SUPFAM" id="SSF52317">
    <property type="entry name" value="Class I glutamine amidotransferase-like"/>
    <property type="match status" value="1"/>
</dbReference>
<dbReference type="GO" id="GO:0004642">
    <property type="term" value="F:phosphoribosylformylglycinamidine synthase activity"/>
    <property type="evidence" value="ECO:0007669"/>
    <property type="project" value="UniProtKB-EC"/>
</dbReference>
<evidence type="ECO:0000313" key="9">
    <source>
        <dbReference type="Proteomes" id="UP000054742"/>
    </source>
</evidence>
<dbReference type="PATRIC" id="fig|29422.6.peg.3341"/>
<dbReference type="Proteomes" id="UP000054742">
    <property type="component" value="Unassembled WGS sequence"/>
</dbReference>
<dbReference type="Pfam" id="PF13507">
    <property type="entry name" value="GATase_5"/>
    <property type="match status" value="1"/>
</dbReference>
<dbReference type="InterPro" id="IPR010075">
    <property type="entry name" value="PRibForGlyAmidine_synth_PurQ"/>
</dbReference>
<dbReference type="Gene3D" id="3.40.50.880">
    <property type="match status" value="1"/>
</dbReference>
<proteinExistence type="predicted"/>
<dbReference type="InterPro" id="IPR029062">
    <property type="entry name" value="Class_I_gatase-like"/>
</dbReference>
<dbReference type="NCBIfam" id="TIGR01737">
    <property type="entry name" value="FGAM_synth_I"/>
    <property type="match status" value="1"/>
</dbReference>
<keyword evidence="4" id="KW-0658">Purine biosynthesis</keyword>
<dbReference type="EMBL" id="LNXV01000036">
    <property type="protein sequence ID" value="KTC77055.1"/>
    <property type="molecule type" value="Genomic_DNA"/>
</dbReference>
<dbReference type="STRING" id="29422.Lbru_3162"/>
<keyword evidence="3" id="KW-0547">Nucleotide-binding</keyword>
<dbReference type="PANTHER" id="PTHR47552">
    <property type="entry name" value="PHOSPHORIBOSYLFORMYLGLYCINAMIDINE SYNTHASE SUBUNIT PURQ"/>
    <property type="match status" value="1"/>
</dbReference>
<keyword evidence="2 8" id="KW-0436">Ligase</keyword>
<evidence type="ECO:0000256" key="7">
    <source>
        <dbReference type="ARBA" id="ARBA00022962"/>
    </source>
</evidence>
<evidence type="ECO:0000256" key="6">
    <source>
        <dbReference type="ARBA" id="ARBA00022840"/>
    </source>
</evidence>
<gene>
    <name evidence="8" type="primary">purQ</name>
    <name evidence="8" type="ORF">Lbru_3162</name>
</gene>
<evidence type="ECO:0000256" key="1">
    <source>
        <dbReference type="ARBA" id="ARBA00022490"/>
    </source>
</evidence>
<dbReference type="InterPro" id="IPR005728">
    <property type="entry name" value="RPE1"/>
</dbReference>
<organism evidence="8 9">
    <name type="scientific">Legionella brunensis</name>
    <dbReference type="NCBI Taxonomy" id="29422"/>
    <lineage>
        <taxon>Bacteria</taxon>
        <taxon>Pseudomonadati</taxon>
        <taxon>Pseudomonadota</taxon>
        <taxon>Gammaproteobacteria</taxon>
        <taxon>Legionellales</taxon>
        <taxon>Legionellaceae</taxon>
        <taxon>Legionella</taxon>
    </lineage>
</organism>
<dbReference type="AlphaFoldDB" id="A0A0W0S0N4"/>
<dbReference type="NCBIfam" id="TIGR01045">
    <property type="entry name" value="RPE1"/>
    <property type="match status" value="1"/>
</dbReference>
<dbReference type="PROSITE" id="PS51273">
    <property type="entry name" value="GATASE_TYPE_1"/>
    <property type="match status" value="1"/>
</dbReference>
<keyword evidence="7" id="KW-0315">Glutamine amidotransferase</keyword>
<evidence type="ECO:0000256" key="5">
    <source>
        <dbReference type="ARBA" id="ARBA00022801"/>
    </source>
</evidence>
<keyword evidence="6" id="KW-0067">ATP-binding</keyword>
<accession>A0A0W0S0N4</accession>
<keyword evidence="1" id="KW-0963">Cytoplasm</keyword>
<evidence type="ECO:0000256" key="2">
    <source>
        <dbReference type="ARBA" id="ARBA00022598"/>
    </source>
</evidence>
<dbReference type="RefSeq" id="WP_058443103.1">
    <property type="nucleotide sequence ID" value="NZ_CAAAHU010000008.1"/>
</dbReference>
<evidence type="ECO:0000256" key="4">
    <source>
        <dbReference type="ARBA" id="ARBA00022755"/>
    </source>
</evidence>
<sequence>MIRIGLIQFPGSNCERETALAVKRAGMEPIEFMWNESLYKLRSLDGYILVGGFSYEDRARAGIIAALDPVIQEIKAQSEQGKPVLGICNGAQILVEAGMVPGLDNQTHLALTENKRLFDGKILGTGFYNTWVNMRLHDNPSPTAFNRHLSPKQIITLPIAHAEGRFVMTDAVFNTLIEKGLSLFQYCDSQGQIIDNLPINPNGSMGNLAAVSNHAGNVLAMMPHPERTKNGDPIFRSMHDYIRSLSKLAEDSEVRGDVERRTGVYISVHEDSSTASTKQFASSVEFGKRSIVDNEKRQLPTPRFSKPKLFSKPANSHECLVKLIITDNHALTVEKTLRKLGFPVTVNRFRHWEINCDSTAIVTETKKSGVLYCERKEKEIVLPEHEEQTLSYLVRAKEDLIGQQALQTLKEHYAIQPINAINHGILWQFQSDNDNIHELIDNIFSTNIMGNQYANECYQYR</sequence>
<name>A0A0W0S0N4_9GAMM</name>
<evidence type="ECO:0000256" key="3">
    <source>
        <dbReference type="ARBA" id="ARBA00022741"/>
    </source>
</evidence>
<dbReference type="EC" id="6.3.5.3" evidence="8"/>
<dbReference type="GO" id="GO:0005524">
    <property type="term" value="F:ATP binding"/>
    <property type="evidence" value="ECO:0007669"/>
    <property type="project" value="UniProtKB-KW"/>
</dbReference>
<keyword evidence="9" id="KW-1185">Reference proteome</keyword>
<dbReference type="SMART" id="SM01211">
    <property type="entry name" value="GATase_5"/>
    <property type="match status" value="1"/>
</dbReference>
<comment type="caution">
    <text evidence="8">The sequence shown here is derived from an EMBL/GenBank/DDBJ whole genome shotgun (WGS) entry which is preliminary data.</text>
</comment>
<keyword evidence="5" id="KW-0378">Hydrolase</keyword>
<protein>
    <submittedName>
        <fullName evidence="8">Phosphoribosylformylglycinamidine synthase I (FGAM synthase I)</fullName>
        <ecNumber evidence="8">6.3.5.3</ecNumber>
    </submittedName>
</protein>
<dbReference type="GO" id="GO:0016787">
    <property type="term" value="F:hydrolase activity"/>
    <property type="evidence" value="ECO:0007669"/>
    <property type="project" value="UniProtKB-KW"/>
</dbReference>
<reference evidence="8 9" key="1">
    <citation type="submission" date="2015-11" db="EMBL/GenBank/DDBJ databases">
        <title>Genomic analysis of 38 Legionella species identifies large and diverse effector repertoires.</title>
        <authorList>
            <person name="Burstein D."/>
            <person name="Amaro F."/>
            <person name="Zusman T."/>
            <person name="Lifshitz Z."/>
            <person name="Cohen O."/>
            <person name="Gilbert J.A."/>
            <person name="Pupko T."/>
            <person name="Shuman H.A."/>
            <person name="Segal G."/>
        </authorList>
    </citation>
    <scope>NUCLEOTIDE SEQUENCE [LARGE SCALE GENOMIC DNA]</scope>
    <source>
        <strain evidence="8 9">ATCC 43878</strain>
    </source>
</reference>
<dbReference type="PANTHER" id="PTHR47552:SF1">
    <property type="entry name" value="PHOSPHORIBOSYLFORMYLGLYCINAMIDINE SYNTHASE SUBUNIT PURQ"/>
    <property type="match status" value="1"/>
</dbReference>